<dbReference type="RefSeq" id="WP_129094144.1">
    <property type="nucleotide sequence ID" value="NZ_CBCSAE010000003.1"/>
</dbReference>
<evidence type="ECO:0000313" key="1">
    <source>
        <dbReference type="EMBL" id="QKE24905.1"/>
    </source>
</evidence>
<gene>
    <name evidence="1" type="ORF">AAQM_0125</name>
</gene>
<name>A0AAE7B3P7_9BACT</name>
<keyword evidence="2" id="KW-1185">Reference proteome</keyword>
<dbReference type="KEGG" id="aaqi:AAQM_0125"/>
<accession>A0AAE7B3P7</accession>
<dbReference type="Proteomes" id="UP000502065">
    <property type="component" value="Chromosome"/>
</dbReference>
<evidence type="ECO:0000313" key="2">
    <source>
        <dbReference type="Proteomes" id="UP000502065"/>
    </source>
</evidence>
<organism evidence="1 2">
    <name type="scientific">Arcobacter aquimarinus</name>
    <dbReference type="NCBI Taxonomy" id="1315211"/>
    <lineage>
        <taxon>Bacteria</taxon>
        <taxon>Pseudomonadati</taxon>
        <taxon>Campylobacterota</taxon>
        <taxon>Epsilonproteobacteria</taxon>
        <taxon>Campylobacterales</taxon>
        <taxon>Arcobacteraceae</taxon>
        <taxon>Arcobacter</taxon>
    </lineage>
</organism>
<dbReference type="AlphaFoldDB" id="A0AAE7B3P7"/>
<sequence length="82" mass="9994">MKKSFFIFYFFLISYLNGSEIESILRIKPETKYEQSLKYENINKYKEKKEDEKNNYDFGIDIDLNPELMTIEGFRIDIKTKF</sequence>
<proteinExistence type="predicted"/>
<dbReference type="EMBL" id="CP030944">
    <property type="protein sequence ID" value="QKE24905.1"/>
    <property type="molecule type" value="Genomic_DNA"/>
</dbReference>
<reference evidence="1 2" key="1">
    <citation type="submission" date="2018-07" db="EMBL/GenBank/DDBJ databases">
        <title>Identification of phenol metabolism pathways in Arcobacter.</title>
        <authorList>
            <person name="Miller W.G."/>
            <person name="Yee E."/>
            <person name="Bono J.L."/>
        </authorList>
    </citation>
    <scope>NUCLEOTIDE SEQUENCE [LARGE SCALE GENOMIC DNA]</scope>
    <source>
        <strain evidence="1 2">W63</strain>
    </source>
</reference>
<protein>
    <submittedName>
        <fullName evidence="1">Uncharacterized protein</fullName>
    </submittedName>
</protein>